<dbReference type="RefSeq" id="WP_114568452.1">
    <property type="nucleotide sequence ID" value="NZ_CABMMS010000002.1"/>
</dbReference>
<name>A0A369M3N8_9ACTN</name>
<reference evidence="1 2" key="1">
    <citation type="journal article" date="2018" name="Elife">
        <title>Discovery and characterization of a prevalent human gut bacterial enzyme sufficient for the inactivation of a family of plant toxins.</title>
        <authorList>
            <person name="Koppel N."/>
            <person name="Bisanz J.E."/>
            <person name="Pandelia M.E."/>
            <person name="Turnbaugh P.J."/>
            <person name="Balskus E.P."/>
        </authorList>
    </citation>
    <scope>NUCLEOTIDE SEQUENCE [LARGE SCALE GENOMIC DNA]</scope>
    <source>
        <strain evidence="1 2">3C</strain>
    </source>
</reference>
<evidence type="ECO:0000313" key="2">
    <source>
        <dbReference type="Proteomes" id="UP000254000"/>
    </source>
</evidence>
<keyword evidence="2" id="KW-1185">Reference proteome</keyword>
<dbReference type="GeneID" id="78358886"/>
<dbReference type="Proteomes" id="UP000254000">
    <property type="component" value="Unassembled WGS sequence"/>
</dbReference>
<proteinExistence type="predicted"/>
<sequence>MACGFACELCGKCNGENKRRAAGGGSRLVTQPRGLCDACGTLNKPSAKVCAECGCELKVPERKVHVPGLNNSDNG</sequence>
<evidence type="ECO:0000313" key="1">
    <source>
        <dbReference type="EMBL" id="RDB66363.1"/>
    </source>
</evidence>
<accession>A0A369M3N8</accession>
<gene>
    <name evidence="1" type="ORF">C1877_04050</name>
</gene>
<evidence type="ECO:0008006" key="3">
    <source>
        <dbReference type="Google" id="ProtNLM"/>
    </source>
</evidence>
<dbReference type="AlphaFoldDB" id="A0A369M3N8"/>
<protein>
    <recommendedName>
        <fullName evidence="3">Zinc-ribbon domain-containing protein</fullName>
    </recommendedName>
</protein>
<dbReference type="OrthoDB" id="9788304at2"/>
<organism evidence="1 2">
    <name type="scientific">Gordonibacter pamelaeae</name>
    <dbReference type="NCBI Taxonomy" id="471189"/>
    <lineage>
        <taxon>Bacteria</taxon>
        <taxon>Bacillati</taxon>
        <taxon>Actinomycetota</taxon>
        <taxon>Coriobacteriia</taxon>
        <taxon>Eggerthellales</taxon>
        <taxon>Eggerthellaceae</taxon>
        <taxon>Gordonibacter</taxon>
    </lineage>
</organism>
<dbReference type="EMBL" id="PPTS01000002">
    <property type="protein sequence ID" value="RDB66363.1"/>
    <property type="molecule type" value="Genomic_DNA"/>
</dbReference>
<comment type="caution">
    <text evidence="1">The sequence shown here is derived from an EMBL/GenBank/DDBJ whole genome shotgun (WGS) entry which is preliminary data.</text>
</comment>